<name>A0A3S0AU37_9HYPH</name>
<dbReference type="InterPro" id="IPR036010">
    <property type="entry name" value="2Fe-2S_ferredoxin-like_sf"/>
</dbReference>
<protein>
    <submittedName>
        <fullName evidence="4">(2Fe-2S)-binding protein</fullName>
    </submittedName>
</protein>
<dbReference type="GO" id="GO:0016020">
    <property type="term" value="C:membrane"/>
    <property type="evidence" value="ECO:0007669"/>
    <property type="project" value="InterPro"/>
</dbReference>
<evidence type="ECO:0000313" key="4">
    <source>
        <dbReference type="EMBL" id="RST87129.1"/>
    </source>
</evidence>
<dbReference type="CDD" id="cd00207">
    <property type="entry name" value="fer2"/>
    <property type="match status" value="1"/>
</dbReference>
<dbReference type="Proteomes" id="UP000278398">
    <property type="component" value="Unassembled WGS sequence"/>
</dbReference>
<gene>
    <name evidence="4" type="ORF">EJC49_06695</name>
</gene>
<feature type="transmembrane region" description="Helical" evidence="2">
    <location>
        <begin position="82"/>
        <end position="110"/>
    </location>
</feature>
<feature type="region of interest" description="Disordered" evidence="1">
    <location>
        <begin position="365"/>
        <end position="384"/>
    </location>
</feature>
<dbReference type="PROSITE" id="PS51085">
    <property type="entry name" value="2FE2S_FER_2"/>
    <property type="match status" value="1"/>
</dbReference>
<dbReference type="InterPro" id="IPR012675">
    <property type="entry name" value="Beta-grasp_dom_sf"/>
</dbReference>
<evidence type="ECO:0000313" key="5">
    <source>
        <dbReference type="Proteomes" id="UP000278398"/>
    </source>
</evidence>
<comment type="caution">
    <text evidence="4">The sequence shown here is derived from an EMBL/GenBank/DDBJ whole genome shotgun (WGS) entry which is preliminary data.</text>
</comment>
<dbReference type="Gene3D" id="3.10.20.30">
    <property type="match status" value="1"/>
</dbReference>
<dbReference type="InterPro" id="IPR034804">
    <property type="entry name" value="SQR/QFR_C/D"/>
</dbReference>
<keyword evidence="5" id="KW-1185">Reference proteome</keyword>
<dbReference type="SUPFAM" id="SSF81343">
    <property type="entry name" value="Fumarate reductase respiratory complex transmembrane subunits"/>
    <property type="match status" value="1"/>
</dbReference>
<reference evidence="4 5" key="1">
    <citation type="submission" date="2018-12" db="EMBL/GenBank/DDBJ databases">
        <title>Mesorhizobium carbonis sp. nov., isolated from coal mine water.</title>
        <authorList>
            <person name="Xin W."/>
            <person name="Xu Z."/>
            <person name="Xiang F."/>
            <person name="Zhang J."/>
            <person name="Xi L."/>
            <person name="Liu J."/>
        </authorList>
    </citation>
    <scope>NUCLEOTIDE SEQUENCE [LARGE SCALE GENOMIC DNA]</scope>
    <source>
        <strain evidence="4 5">B2.3</strain>
    </source>
</reference>
<evidence type="ECO:0000256" key="2">
    <source>
        <dbReference type="SAM" id="Phobius"/>
    </source>
</evidence>
<dbReference type="RefSeq" id="WP_126698690.1">
    <property type="nucleotide sequence ID" value="NZ_RWKW01000025.1"/>
</dbReference>
<keyword evidence="2" id="KW-1133">Transmembrane helix</keyword>
<evidence type="ECO:0000256" key="1">
    <source>
        <dbReference type="SAM" id="MobiDB-lite"/>
    </source>
</evidence>
<keyword evidence="2" id="KW-0812">Transmembrane</keyword>
<feature type="transmembrane region" description="Helical" evidence="2">
    <location>
        <begin position="7"/>
        <end position="29"/>
    </location>
</feature>
<proteinExistence type="predicted"/>
<dbReference type="InterPro" id="IPR001041">
    <property type="entry name" value="2Fe-2S_ferredoxin-type"/>
</dbReference>
<feature type="transmembrane region" description="Helical" evidence="2">
    <location>
        <begin position="130"/>
        <end position="151"/>
    </location>
</feature>
<evidence type="ECO:0000259" key="3">
    <source>
        <dbReference type="PROSITE" id="PS51085"/>
    </source>
</evidence>
<dbReference type="Pfam" id="PF00111">
    <property type="entry name" value="Fer2"/>
    <property type="match status" value="1"/>
</dbReference>
<feature type="domain" description="2Fe-2S ferredoxin-type" evidence="3">
    <location>
        <begin position="264"/>
        <end position="360"/>
    </location>
</feature>
<accession>A0A3S0AU37</accession>
<dbReference type="EMBL" id="RWKW01000025">
    <property type="protein sequence ID" value="RST87129.1"/>
    <property type="molecule type" value="Genomic_DNA"/>
</dbReference>
<sequence length="384" mass="41124">MVRAVRIVSGLVLFTYVAMHLVNVAFGLSSIEAMDAARPYFMGLWTNPLGSLVLMAAFLAHFSLGLAAIYQRNTLRMSRTDAVQILASLLVVPLLTPHVVGTALAARYGIAPSFASLIPYFWIWAPEEGLRQVLLLAFLWIHGCVGVFTWARVQPWWSRAGAFLHPFAVAIPVLALLGFVSAGNEAIRALDAEPAIAADTASQADAYAMDEGETEYAAPAGEQRSRGEILAILSRVNWTVFSLYLVVVSAVLVARRVRLAGDRNTVRIAFAEGPDVTAPAGLSVLEIAEQRNVAIAHLCRGRARCGTCRVRLAGGDATLPHPTHEEAQTLARVGAAPGERLACQLRPGPGTLVVERVLAPYVRPGDLHRTHPAPLPAPAEGNAA</sequence>
<organism evidence="4 5">
    <name type="scientific">Aquibium carbonis</name>
    <dbReference type="NCBI Taxonomy" id="2495581"/>
    <lineage>
        <taxon>Bacteria</taxon>
        <taxon>Pseudomonadati</taxon>
        <taxon>Pseudomonadota</taxon>
        <taxon>Alphaproteobacteria</taxon>
        <taxon>Hyphomicrobiales</taxon>
        <taxon>Phyllobacteriaceae</taxon>
        <taxon>Aquibium</taxon>
    </lineage>
</organism>
<dbReference type="AlphaFoldDB" id="A0A3S0AU37"/>
<feature type="transmembrane region" description="Helical" evidence="2">
    <location>
        <begin position="236"/>
        <end position="254"/>
    </location>
</feature>
<feature type="transmembrane region" description="Helical" evidence="2">
    <location>
        <begin position="163"/>
        <end position="182"/>
    </location>
</feature>
<dbReference type="GO" id="GO:0051536">
    <property type="term" value="F:iron-sulfur cluster binding"/>
    <property type="evidence" value="ECO:0007669"/>
    <property type="project" value="InterPro"/>
</dbReference>
<dbReference type="SUPFAM" id="SSF54292">
    <property type="entry name" value="2Fe-2S ferredoxin-like"/>
    <property type="match status" value="1"/>
</dbReference>
<keyword evidence="2" id="KW-0472">Membrane</keyword>
<dbReference type="OrthoDB" id="341967at2"/>
<feature type="transmembrane region" description="Helical" evidence="2">
    <location>
        <begin position="49"/>
        <end position="70"/>
    </location>
</feature>